<organism evidence="2 3">
    <name type="scientific">Aureobasidium pullulans</name>
    <name type="common">Black yeast</name>
    <name type="synonym">Pullularia pullulans</name>
    <dbReference type="NCBI Taxonomy" id="5580"/>
    <lineage>
        <taxon>Eukaryota</taxon>
        <taxon>Fungi</taxon>
        <taxon>Dikarya</taxon>
        <taxon>Ascomycota</taxon>
        <taxon>Pezizomycotina</taxon>
        <taxon>Dothideomycetes</taxon>
        <taxon>Dothideomycetidae</taxon>
        <taxon>Dothideales</taxon>
        <taxon>Saccotheciaceae</taxon>
        <taxon>Aureobasidium</taxon>
    </lineage>
</organism>
<dbReference type="Proteomes" id="UP000310039">
    <property type="component" value="Unassembled WGS sequence"/>
</dbReference>
<sequence>MFTTRLVVKAISASRFAVNNTTLAQRRSVHDIKLPHHEDHVAASEYTRRLQHLLTIKESEIKEKDTSISTLRAQKIEQNQQTRTQTTKPTENNDNPNDAQNNTTIWTGGMTDTDGFGAGWRGKGWDKPVKRKEGRMRELCARGLGEW</sequence>
<evidence type="ECO:0000313" key="2">
    <source>
        <dbReference type="EMBL" id="THZ71140.1"/>
    </source>
</evidence>
<protein>
    <submittedName>
        <fullName evidence="2">Uncharacterized protein</fullName>
    </submittedName>
</protein>
<feature type="compositionally biased region" description="Polar residues" evidence="1">
    <location>
        <begin position="67"/>
        <end position="90"/>
    </location>
</feature>
<evidence type="ECO:0000256" key="1">
    <source>
        <dbReference type="SAM" id="MobiDB-lite"/>
    </source>
</evidence>
<accession>A0A4S9WYU3</accession>
<reference evidence="2 3" key="1">
    <citation type="submission" date="2018-10" db="EMBL/GenBank/DDBJ databases">
        <title>Fifty Aureobasidium pullulans genomes reveal a recombining polyextremotolerant generalist.</title>
        <authorList>
            <person name="Gostincar C."/>
            <person name="Turk M."/>
            <person name="Zajc J."/>
            <person name="Gunde-Cimerman N."/>
        </authorList>
    </citation>
    <scope>NUCLEOTIDE SEQUENCE [LARGE SCALE GENOMIC DNA]</scope>
    <source>
        <strain evidence="2 3">EXF-3403</strain>
    </source>
</reference>
<dbReference type="EMBL" id="QZBT01000338">
    <property type="protein sequence ID" value="THZ71140.1"/>
    <property type="molecule type" value="Genomic_DNA"/>
</dbReference>
<gene>
    <name evidence="2" type="ORF">D6C84_10316</name>
</gene>
<comment type="caution">
    <text evidence="2">The sequence shown here is derived from an EMBL/GenBank/DDBJ whole genome shotgun (WGS) entry which is preliminary data.</text>
</comment>
<proteinExistence type="predicted"/>
<feature type="compositionally biased region" description="Low complexity" evidence="1">
    <location>
        <begin position="92"/>
        <end position="102"/>
    </location>
</feature>
<evidence type="ECO:0000313" key="3">
    <source>
        <dbReference type="Proteomes" id="UP000310039"/>
    </source>
</evidence>
<name>A0A4S9WYU3_AURPU</name>
<dbReference type="AlphaFoldDB" id="A0A4S9WYU3"/>
<feature type="region of interest" description="Disordered" evidence="1">
    <location>
        <begin position="64"/>
        <end position="110"/>
    </location>
</feature>